<dbReference type="InterPro" id="IPR025564">
    <property type="entry name" value="CAAD_dom"/>
</dbReference>
<reference evidence="4 5" key="1">
    <citation type="journal article" date="2021" name="Int. J. Syst. Evol. Microbiol.">
        <title>Amazonocrinis nigriterrae gen. nov., sp. nov., Atlanticothrix silvestris gen. nov., sp. nov. and Dendronalium phyllosphericum gen. nov., sp. nov., nostocacean cyanobacteria from Brazilian environments.</title>
        <authorList>
            <person name="Alvarenga D.O."/>
            <person name="Andreote A.P.D."/>
            <person name="Branco L.H.Z."/>
            <person name="Delbaje E."/>
            <person name="Cruz R.B."/>
            <person name="Varani A.M."/>
            <person name="Fiore M.F."/>
        </authorList>
    </citation>
    <scope>NUCLEOTIDE SEQUENCE [LARGE SCALE GENOMIC DNA]</scope>
    <source>
        <strain evidence="4 5">CENA369</strain>
    </source>
</reference>
<dbReference type="GO" id="GO:0016020">
    <property type="term" value="C:membrane"/>
    <property type="evidence" value="ECO:0007669"/>
    <property type="project" value="UniProtKB-SubCell"/>
</dbReference>
<dbReference type="InterPro" id="IPR033344">
    <property type="entry name" value="CURT1"/>
</dbReference>
<accession>A0A8J7LE78</accession>
<keyword evidence="5" id="KW-1185">Reference proteome</keyword>
<proteinExistence type="predicted"/>
<sequence length="155" mass="17628">MKDQVQQLEYVDPSSLDDTTIIKISEPGQVSRLSSNNNFTNQISKVSQKVSDFWERLPGNIVNFYHEYKFLIISFTLLVVVVNALKILLAVTGAINSIPLASTIFELIGLSYVIWIIFRYFLKSNTQQEVVNEIDSLKSQIPEEDAEKGRRGDEI</sequence>
<keyword evidence="2" id="KW-1133">Transmembrane helix</keyword>
<dbReference type="Proteomes" id="UP000662314">
    <property type="component" value="Unassembled WGS sequence"/>
</dbReference>
<dbReference type="AlphaFoldDB" id="A0A8J7LE78"/>
<evidence type="ECO:0000256" key="2">
    <source>
        <dbReference type="SAM" id="Phobius"/>
    </source>
</evidence>
<name>A0A8J7LE78_9NOST</name>
<dbReference type="PANTHER" id="PTHR33222:SF4">
    <property type="entry name" value="PROTEIN CURVATURE THYLAKOID 1A, CHLOROPLASTIC"/>
    <property type="match status" value="1"/>
</dbReference>
<feature type="transmembrane region" description="Helical" evidence="2">
    <location>
        <begin position="97"/>
        <end position="118"/>
    </location>
</feature>
<keyword evidence="2" id="KW-0812">Transmembrane</keyword>
<feature type="domain" description="Cyanobacterial aminoacyl-tRNA synthetase CAAD" evidence="3">
    <location>
        <begin position="61"/>
        <end position="141"/>
    </location>
</feature>
<gene>
    <name evidence="4" type="ORF">I8752_06890</name>
</gene>
<dbReference type="EMBL" id="JAECZA010000017">
    <property type="protein sequence ID" value="MBH8572743.1"/>
    <property type="molecule type" value="Genomic_DNA"/>
</dbReference>
<dbReference type="Pfam" id="PF14159">
    <property type="entry name" value="CAAD"/>
    <property type="match status" value="1"/>
</dbReference>
<dbReference type="PANTHER" id="PTHR33222">
    <property type="match status" value="1"/>
</dbReference>
<evidence type="ECO:0000256" key="1">
    <source>
        <dbReference type="ARBA" id="ARBA00004141"/>
    </source>
</evidence>
<evidence type="ECO:0000313" key="4">
    <source>
        <dbReference type="EMBL" id="MBH8572743.1"/>
    </source>
</evidence>
<dbReference type="GO" id="GO:0009579">
    <property type="term" value="C:thylakoid"/>
    <property type="evidence" value="ECO:0007669"/>
    <property type="project" value="InterPro"/>
</dbReference>
<dbReference type="RefSeq" id="WP_214431567.1">
    <property type="nucleotide sequence ID" value="NZ_CAWPUQ010000079.1"/>
</dbReference>
<evidence type="ECO:0000259" key="3">
    <source>
        <dbReference type="Pfam" id="PF14159"/>
    </source>
</evidence>
<comment type="caution">
    <text evidence="4">The sequence shown here is derived from an EMBL/GenBank/DDBJ whole genome shotgun (WGS) entry which is preliminary data.</text>
</comment>
<comment type="subcellular location">
    <subcellularLocation>
        <location evidence="1">Membrane</location>
        <topology evidence="1">Multi-pass membrane protein</topology>
    </subcellularLocation>
</comment>
<keyword evidence="2" id="KW-0472">Membrane</keyword>
<evidence type="ECO:0000313" key="5">
    <source>
        <dbReference type="Proteomes" id="UP000662314"/>
    </source>
</evidence>
<feature type="transmembrane region" description="Helical" evidence="2">
    <location>
        <begin position="70"/>
        <end position="91"/>
    </location>
</feature>
<protein>
    <submittedName>
        <fullName evidence="4">CAAD domain-containing protein</fullName>
    </submittedName>
</protein>
<organism evidence="4 5">
    <name type="scientific">Dendronalium phyllosphericum CENA369</name>
    <dbReference type="NCBI Taxonomy" id="1725256"/>
    <lineage>
        <taxon>Bacteria</taxon>
        <taxon>Bacillati</taxon>
        <taxon>Cyanobacteriota</taxon>
        <taxon>Cyanophyceae</taxon>
        <taxon>Nostocales</taxon>
        <taxon>Nostocaceae</taxon>
        <taxon>Dendronalium</taxon>
        <taxon>Dendronalium phyllosphericum</taxon>
    </lineage>
</organism>